<reference evidence="2 3" key="1">
    <citation type="journal article" date="2019" name="Emerg. Microbes Infect.">
        <title>Comprehensive subspecies identification of 175 nontuberculous mycobacteria species based on 7547 genomic profiles.</title>
        <authorList>
            <person name="Matsumoto Y."/>
            <person name="Kinjo T."/>
            <person name="Motooka D."/>
            <person name="Nabeya D."/>
            <person name="Jung N."/>
            <person name="Uechi K."/>
            <person name="Horii T."/>
            <person name="Iida T."/>
            <person name="Fujita J."/>
            <person name="Nakamura S."/>
        </authorList>
    </citation>
    <scope>NUCLEOTIDE SEQUENCE [LARGE SCALE GENOMIC DNA]</scope>
    <source>
        <strain evidence="2 3">JCM 6396</strain>
    </source>
</reference>
<keyword evidence="3" id="KW-1185">Reference proteome</keyword>
<proteinExistence type="predicted"/>
<name>A0A7I7JZJ0_9MYCO</name>
<feature type="transmembrane region" description="Helical" evidence="1">
    <location>
        <begin position="164"/>
        <end position="185"/>
    </location>
</feature>
<dbReference type="KEGG" id="mdu:MDUV_16080"/>
<keyword evidence="1" id="KW-1133">Transmembrane helix</keyword>
<organism evidence="2 3">
    <name type="scientific">Mycolicibacterium duvalii</name>
    <dbReference type="NCBI Taxonomy" id="39688"/>
    <lineage>
        <taxon>Bacteria</taxon>
        <taxon>Bacillati</taxon>
        <taxon>Actinomycetota</taxon>
        <taxon>Actinomycetes</taxon>
        <taxon>Mycobacteriales</taxon>
        <taxon>Mycobacteriaceae</taxon>
        <taxon>Mycolicibacterium</taxon>
    </lineage>
</organism>
<evidence type="ECO:0000313" key="3">
    <source>
        <dbReference type="Proteomes" id="UP000467006"/>
    </source>
</evidence>
<dbReference type="EMBL" id="AP022563">
    <property type="protein sequence ID" value="BBX16748.1"/>
    <property type="molecule type" value="Genomic_DNA"/>
</dbReference>
<protein>
    <submittedName>
        <fullName evidence="2">Uncharacterized protein</fullName>
    </submittedName>
</protein>
<evidence type="ECO:0000313" key="2">
    <source>
        <dbReference type="EMBL" id="BBX16748.1"/>
    </source>
</evidence>
<keyword evidence="1" id="KW-0472">Membrane</keyword>
<dbReference type="AlphaFoldDB" id="A0A7I7JZJ0"/>
<evidence type="ECO:0000256" key="1">
    <source>
        <dbReference type="SAM" id="Phobius"/>
    </source>
</evidence>
<keyword evidence="1" id="KW-0812">Transmembrane</keyword>
<dbReference type="Proteomes" id="UP000467006">
    <property type="component" value="Chromosome"/>
</dbReference>
<sequence length="198" mass="20875">MRTAKRVPRSCRAGAQPAVAYLAGVTGPLWIPHLPAYVPPEVDIDQVKADIADDGVSVAPGAAADVPALRDVVEDAREDGIDLKIVVIDFNPPIETPLRDIATEVGLAYPGSTVLALSPNLAGTYSPAFDRVTLEAGQDLARTGDSVQSSKNFVGELTDSHFPWTPFTIVLVLAVVIAVAGTRLLQVRSKRAGLTEPS</sequence>
<gene>
    <name evidence="2" type="ORF">MDUV_16080</name>
</gene>
<dbReference type="InterPro" id="IPR046498">
    <property type="entry name" value="Rv1476-like"/>
</dbReference>
<accession>A0A7I7JZJ0</accession>
<dbReference type="Pfam" id="PF20381">
    <property type="entry name" value="Rv1476"/>
    <property type="match status" value="1"/>
</dbReference>